<feature type="signal peptide" evidence="7">
    <location>
        <begin position="1"/>
        <end position="22"/>
    </location>
</feature>
<dbReference type="Gene3D" id="1.10.760.10">
    <property type="entry name" value="Cytochrome c-like domain"/>
    <property type="match status" value="1"/>
</dbReference>
<sequence>MRTSTIILPSLMLGLLAGNALADPVPLKDYDPPLDPAFAQMIRNADLDAGAAFFERKCSQCHDGFKEGGDFKGPHLWNVMGRMPAAREGFRYSPAMQAVKRPWTYATLSYYLKDTDAAVPERAMNFVGIEDDQTRANVIAYLRTLHDAPPPLP</sequence>
<evidence type="ECO:0000313" key="10">
    <source>
        <dbReference type="Proteomes" id="UP000694660"/>
    </source>
</evidence>
<keyword evidence="7" id="KW-0732">Signal</keyword>
<proteinExistence type="predicted"/>
<dbReference type="SUPFAM" id="SSF46626">
    <property type="entry name" value="Cytochrome c"/>
    <property type="match status" value="1"/>
</dbReference>
<keyword evidence="2 6" id="KW-0349">Heme</keyword>
<evidence type="ECO:0000256" key="7">
    <source>
        <dbReference type="SAM" id="SignalP"/>
    </source>
</evidence>
<protein>
    <submittedName>
        <fullName evidence="9">C-type cytochrome</fullName>
    </submittedName>
</protein>
<keyword evidence="1" id="KW-0813">Transport</keyword>
<evidence type="ECO:0000256" key="6">
    <source>
        <dbReference type="PROSITE-ProRule" id="PRU00433"/>
    </source>
</evidence>
<evidence type="ECO:0000256" key="3">
    <source>
        <dbReference type="ARBA" id="ARBA00022723"/>
    </source>
</evidence>
<dbReference type="GO" id="GO:0009055">
    <property type="term" value="F:electron transfer activity"/>
    <property type="evidence" value="ECO:0007669"/>
    <property type="project" value="InterPro"/>
</dbReference>
<keyword evidence="5 6" id="KW-0408">Iron</keyword>
<evidence type="ECO:0000259" key="8">
    <source>
        <dbReference type="PROSITE" id="PS51007"/>
    </source>
</evidence>
<evidence type="ECO:0000256" key="4">
    <source>
        <dbReference type="ARBA" id="ARBA00022982"/>
    </source>
</evidence>
<keyword evidence="4" id="KW-0249">Electron transport</keyword>
<organism evidence="9 10">
    <name type="scientific">Denitromonas iodatirespirans</name>
    <dbReference type="NCBI Taxonomy" id="2795389"/>
    <lineage>
        <taxon>Bacteria</taxon>
        <taxon>Pseudomonadati</taxon>
        <taxon>Pseudomonadota</taxon>
        <taxon>Betaproteobacteria</taxon>
        <taxon>Rhodocyclales</taxon>
        <taxon>Zoogloeaceae</taxon>
        <taxon>Denitromonas</taxon>
    </lineage>
</organism>
<dbReference type="InterPro" id="IPR002327">
    <property type="entry name" value="Cyt_c_1A/1B"/>
</dbReference>
<dbReference type="Pfam" id="PF00034">
    <property type="entry name" value="Cytochrom_C"/>
    <property type="match status" value="1"/>
</dbReference>
<accession>A0A944DA85</accession>
<evidence type="ECO:0000313" key="9">
    <source>
        <dbReference type="EMBL" id="MBT0963060.1"/>
    </source>
</evidence>
<dbReference type="AlphaFoldDB" id="A0A944DA85"/>
<comment type="caution">
    <text evidence="9">The sequence shown here is derived from an EMBL/GenBank/DDBJ whole genome shotgun (WGS) entry which is preliminary data.</text>
</comment>
<keyword evidence="3 6" id="KW-0479">Metal-binding</keyword>
<name>A0A944DA85_DENI1</name>
<reference evidence="10" key="1">
    <citation type="journal article" date="2022" name="ISME J.">
        <title>Genetic and phylogenetic analysis of dissimilatory iodate-reducing bacteria identifies potential niches across the world's oceans.</title>
        <authorList>
            <person name="Reyes-Umana V."/>
            <person name="Henning Z."/>
            <person name="Lee K."/>
            <person name="Barnum T.P."/>
            <person name="Coates J.D."/>
        </authorList>
    </citation>
    <scope>NUCLEOTIDE SEQUENCE [LARGE SCALE GENOMIC DNA]</scope>
    <source>
        <strain evidence="10">IR12</strain>
    </source>
</reference>
<evidence type="ECO:0000256" key="1">
    <source>
        <dbReference type="ARBA" id="ARBA00022448"/>
    </source>
</evidence>
<evidence type="ECO:0000256" key="5">
    <source>
        <dbReference type="ARBA" id="ARBA00023004"/>
    </source>
</evidence>
<dbReference type="GO" id="GO:0020037">
    <property type="term" value="F:heme binding"/>
    <property type="evidence" value="ECO:0007669"/>
    <property type="project" value="InterPro"/>
</dbReference>
<feature type="domain" description="Cytochrome c" evidence="8">
    <location>
        <begin position="45"/>
        <end position="146"/>
    </location>
</feature>
<dbReference type="GO" id="GO:0046872">
    <property type="term" value="F:metal ion binding"/>
    <property type="evidence" value="ECO:0007669"/>
    <property type="project" value="UniProtKB-KW"/>
</dbReference>
<dbReference type="RefSeq" id="WP_214362999.1">
    <property type="nucleotide sequence ID" value="NZ_JAEKFT010000024.1"/>
</dbReference>
<dbReference type="PRINTS" id="PR00604">
    <property type="entry name" value="CYTCHRMECIAB"/>
</dbReference>
<dbReference type="EMBL" id="JAEKFT010000024">
    <property type="protein sequence ID" value="MBT0963060.1"/>
    <property type="molecule type" value="Genomic_DNA"/>
</dbReference>
<dbReference type="PROSITE" id="PS51007">
    <property type="entry name" value="CYTC"/>
    <property type="match status" value="1"/>
</dbReference>
<dbReference type="PANTHER" id="PTHR11961">
    <property type="entry name" value="CYTOCHROME C"/>
    <property type="match status" value="1"/>
</dbReference>
<keyword evidence="10" id="KW-1185">Reference proteome</keyword>
<dbReference type="InterPro" id="IPR009056">
    <property type="entry name" value="Cyt_c-like_dom"/>
</dbReference>
<gene>
    <name evidence="9" type="ORF">I8J34_17905</name>
</gene>
<dbReference type="Proteomes" id="UP000694660">
    <property type="component" value="Unassembled WGS sequence"/>
</dbReference>
<dbReference type="InterPro" id="IPR036909">
    <property type="entry name" value="Cyt_c-like_dom_sf"/>
</dbReference>
<evidence type="ECO:0000256" key="2">
    <source>
        <dbReference type="ARBA" id="ARBA00022617"/>
    </source>
</evidence>
<feature type="chain" id="PRO_5037534444" evidence="7">
    <location>
        <begin position="23"/>
        <end position="153"/>
    </location>
</feature>